<gene>
    <name evidence="3" type="primary">LOC101493143</name>
</gene>
<dbReference type="STRING" id="3827.A0A1S2XLL8"/>
<dbReference type="Pfam" id="PF07797">
    <property type="entry name" value="DUF1639"/>
    <property type="match status" value="1"/>
</dbReference>
<reference evidence="3" key="2">
    <citation type="submission" date="2025-08" db="UniProtKB">
        <authorList>
            <consortium name="RefSeq"/>
        </authorList>
    </citation>
    <scope>IDENTIFICATION</scope>
    <source>
        <tissue evidence="3">Etiolated seedlings</tissue>
    </source>
</reference>
<dbReference type="OrthoDB" id="769821at2759"/>
<name>A0A1S2XLL8_CICAR</name>
<dbReference type="PaxDb" id="3827-XP_004490132.1"/>
<protein>
    <submittedName>
        <fullName evidence="3">Uncharacterized protein LOC101493143</fullName>
    </submittedName>
</protein>
<dbReference type="InterPro" id="IPR012438">
    <property type="entry name" value="DUF1639"/>
</dbReference>
<accession>A0A1S2XLL8</accession>
<reference evidence="2" key="1">
    <citation type="journal article" date="2013" name="Nat. Biotechnol.">
        <title>Draft genome sequence of chickpea (Cicer arietinum) provides a resource for trait improvement.</title>
        <authorList>
            <person name="Varshney R.K."/>
            <person name="Song C."/>
            <person name="Saxena R.K."/>
            <person name="Azam S."/>
            <person name="Yu S."/>
            <person name="Sharpe A.G."/>
            <person name="Cannon S."/>
            <person name="Baek J."/>
            <person name="Rosen B.D."/>
            <person name="Tar'an B."/>
            <person name="Millan T."/>
            <person name="Zhang X."/>
            <person name="Ramsay L.D."/>
            <person name="Iwata A."/>
            <person name="Wang Y."/>
            <person name="Nelson W."/>
            <person name="Farmer A.D."/>
            <person name="Gaur P.M."/>
            <person name="Soderlund C."/>
            <person name="Penmetsa R.V."/>
            <person name="Xu C."/>
            <person name="Bharti A.K."/>
            <person name="He W."/>
            <person name="Winter P."/>
            <person name="Zhao S."/>
            <person name="Hane J.K."/>
            <person name="Carrasquilla-Garcia N."/>
            <person name="Condie J.A."/>
            <person name="Upadhyaya H.D."/>
            <person name="Luo M.C."/>
            <person name="Thudi M."/>
            <person name="Gowda C.L."/>
            <person name="Singh N.P."/>
            <person name="Lichtenzveig J."/>
            <person name="Gali K.K."/>
            <person name="Rubio J."/>
            <person name="Nadarajan N."/>
            <person name="Dolezel J."/>
            <person name="Bansal K.C."/>
            <person name="Xu X."/>
            <person name="Edwards D."/>
            <person name="Zhang G."/>
            <person name="Kahl G."/>
            <person name="Gil J."/>
            <person name="Singh K.B."/>
            <person name="Datta S.K."/>
            <person name="Jackson S.A."/>
            <person name="Wang J."/>
            <person name="Cook D.R."/>
        </authorList>
    </citation>
    <scope>NUCLEOTIDE SEQUENCE [LARGE SCALE GENOMIC DNA]</scope>
    <source>
        <strain evidence="2">cv. CDC Frontier</strain>
    </source>
</reference>
<dbReference type="KEGG" id="cam:101493143"/>
<organism evidence="2 3">
    <name type="scientific">Cicer arietinum</name>
    <name type="common">Chickpea</name>
    <name type="synonym">Garbanzo</name>
    <dbReference type="NCBI Taxonomy" id="3827"/>
    <lineage>
        <taxon>Eukaryota</taxon>
        <taxon>Viridiplantae</taxon>
        <taxon>Streptophyta</taxon>
        <taxon>Embryophyta</taxon>
        <taxon>Tracheophyta</taxon>
        <taxon>Spermatophyta</taxon>
        <taxon>Magnoliopsida</taxon>
        <taxon>eudicotyledons</taxon>
        <taxon>Gunneridae</taxon>
        <taxon>Pentapetalae</taxon>
        <taxon>rosids</taxon>
        <taxon>fabids</taxon>
        <taxon>Fabales</taxon>
        <taxon>Fabaceae</taxon>
        <taxon>Papilionoideae</taxon>
        <taxon>50 kb inversion clade</taxon>
        <taxon>NPAAA clade</taxon>
        <taxon>Hologalegina</taxon>
        <taxon>IRL clade</taxon>
        <taxon>Cicereae</taxon>
        <taxon>Cicer</taxon>
    </lineage>
</organism>
<evidence type="ECO:0000256" key="1">
    <source>
        <dbReference type="SAM" id="MobiDB-lite"/>
    </source>
</evidence>
<feature type="compositionally biased region" description="Low complexity" evidence="1">
    <location>
        <begin position="123"/>
        <end position="142"/>
    </location>
</feature>
<feature type="region of interest" description="Disordered" evidence="1">
    <location>
        <begin position="1"/>
        <end position="60"/>
    </location>
</feature>
<keyword evidence="2" id="KW-1185">Reference proteome</keyword>
<dbReference type="PANTHER" id="PTHR33130">
    <property type="entry name" value="PUTATIVE (DUF1639)-RELATED"/>
    <property type="match status" value="1"/>
</dbReference>
<dbReference type="PANTHER" id="PTHR33130:SF43">
    <property type="entry name" value="OS01G0688600 PROTEIN"/>
    <property type="match status" value="1"/>
</dbReference>
<dbReference type="RefSeq" id="XP_004490132.1">
    <property type="nucleotide sequence ID" value="XM_004490075.2"/>
</dbReference>
<proteinExistence type="predicted"/>
<sequence>MVLQGSKEEETEPMETSPKKPLHNFTFPFLKWGAKGDRHSSRSNHSTRNPPTASQPQPIICDYPKKEEEGIDVLREKPALDLKAATQTTKDAIFRDFEKQEQQTKPPLTVTSVRIDGAVNVSSTSTTTNTDINIINNNNNDNNTERPKLSVQLSRKEIEDDYMVLVGHGPPEKPEERPKAVQKHLDTLFPGLWLREVDENMYKVVDTNEDGKGKGKGKCIDES</sequence>
<feature type="region of interest" description="Disordered" evidence="1">
    <location>
        <begin position="123"/>
        <end position="146"/>
    </location>
</feature>
<evidence type="ECO:0000313" key="2">
    <source>
        <dbReference type="Proteomes" id="UP000087171"/>
    </source>
</evidence>
<evidence type="ECO:0000313" key="3">
    <source>
        <dbReference type="RefSeq" id="XP_004490132.1"/>
    </source>
</evidence>
<dbReference type="Proteomes" id="UP000087171">
    <property type="component" value="Chromosome Ca2"/>
</dbReference>
<dbReference type="AlphaFoldDB" id="A0A1S2XLL8"/>
<dbReference type="GeneID" id="101493143"/>